<feature type="signal peptide" evidence="1">
    <location>
        <begin position="1"/>
        <end position="19"/>
    </location>
</feature>
<evidence type="ECO:0000313" key="2">
    <source>
        <dbReference type="EnsemblMetazoa" id="GPPI039155-PA"/>
    </source>
</evidence>
<organism evidence="2 3">
    <name type="scientific">Glossina palpalis gambiensis</name>
    <dbReference type="NCBI Taxonomy" id="67801"/>
    <lineage>
        <taxon>Eukaryota</taxon>
        <taxon>Metazoa</taxon>
        <taxon>Ecdysozoa</taxon>
        <taxon>Arthropoda</taxon>
        <taxon>Hexapoda</taxon>
        <taxon>Insecta</taxon>
        <taxon>Pterygota</taxon>
        <taxon>Neoptera</taxon>
        <taxon>Endopterygota</taxon>
        <taxon>Diptera</taxon>
        <taxon>Brachycera</taxon>
        <taxon>Muscomorpha</taxon>
        <taxon>Hippoboscoidea</taxon>
        <taxon>Glossinidae</taxon>
        <taxon>Glossina</taxon>
    </lineage>
</organism>
<feature type="chain" id="PRO_5008405115" evidence="1">
    <location>
        <begin position="20"/>
        <end position="102"/>
    </location>
</feature>
<keyword evidence="3" id="KW-1185">Reference proteome</keyword>
<evidence type="ECO:0000256" key="1">
    <source>
        <dbReference type="SAM" id="SignalP"/>
    </source>
</evidence>
<keyword evidence="1" id="KW-0732">Signal</keyword>
<dbReference type="EnsemblMetazoa" id="GPPI039155-RA">
    <property type="protein sequence ID" value="GPPI039155-PA"/>
    <property type="gene ID" value="GPPI039155"/>
</dbReference>
<proteinExistence type="predicted"/>
<reference evidence="3" key="1">
    <citation type="submission" date="2015-01" db="EMBL/GenBank/DDBJ databases">
        <authorList>
            <person name="Aksoy S."/>
            <person name="Warren W."/>
            <person name="Wilson R.K."/>
        </authorList>
    </citation>
    <scope>NUCLEOTIDE SEQUENCE [LARGE SCALE GENOMIC DNA]</scope>
    <source>
        <strain evidence="3">IAEA</strain>
    </source>
</reference>
<evidence type="ECO:0000313" key="3">
    <source>
        <dbReference type="Proteomes" id="UP000092460"/>
    </source>
</evidence>
<dbReference type="Proteomes" id="UP000092460">
    <property type="component" value="Unassembled WGS sequence"/>
</dbReference>
<dbReference type="AlphaFoldDB" id="A0A1B0BSF0"/>
<reference evidence="2" key="2">
    <citation type="submission" date="2020-05" db="UniProtKB">
        <authorList>
            <consortium name="EnsemblMetazoa"/>
        </authorList>
    </citation>
    <scope>IDENTIFICATION</scope>
    <source>
        <strain evidence="2">IAEA</strain>
    </source>
</reference>
<accession>A0A1B0BSF0</accession>
<sequence length="102" mass="11933">MKYFLIFVCLGLFTIAINANSGETYAVLKSFKEYLKSPGLESEVAVRRRRKQSCIRICQRQCQWSVHHTEQPQFVSPLLLYRYILDTTSNIFCKYDSKPSDN</sequence>
<dbReference type="VEuPathDB" id="VectorBase:GPPI039155"/>
<protein>
    <submittedName>
        <fullName evidence="2">Uncharacterized protein</fullName>
    </submittedName>
</protein>
<name>A0A1B0BSF0_9MUSC</name>
<dbReference type="EMBL" id="JXJN01019690">
    <property type="status" value="NOT_ANNOTATED_CDS"/>
    <property type="molecule type" value="Genomic_DNA"/>
</dbReference>